<evidence type="ECO:0000313" key="3">
    <source>
        <dbReference type="Proteomes" id="UP000692954"/>
    </source>
</evidence>
<dbReference type="PANTHER" id="PTHR21580">
    <property type="entry name" value="SHIPPO-1-RELATED"/>
    <property type="match status" value="1"/>
</dbReference>
<sequence>MERIEDIKQLQQQILILQMVYSIGQGKRSDPGLKTFTPGPNAYLPKLVQKQQAPQWTIGGAAQREGRSTSIGPGPGQYGYQSKVLEGPKYTMSGKHEFKKQSLSPGPGNYDDESFSSVYKKQPMYTLGLKHHTFQKDNVPGPGQYDFNSSQISNNSIKFPTQPRLTSLEGGMTPGPGQYNIDKAAKQLLEKSQPSWVIGTSQRSSELRKQDTQPGPGAYHLKSLLNLSKNFTLKQKLSTKDYNSNQPGPGAYDQDVSTIKSNYPSYKIGSELRNTQNQLDKLFPGPGQYHRERLDSLNSLQKSAPSFKMPQALRKDLNDSVTITPGPGQYSLPQNQNAQMVSIKGSIYNPNGSTYIPGPGQYNPDDSVIKHKDGSVKIAPEYKTKQLLTQYYPGPGQYSIKSSLEGPQWGFSKDIRSGLIKKDIIPGPGAYNIPPKFNDVPKYLLPKQI</sequence>
<evidence type="ECO:0000313" key="2">
    <source>
        <dbReference type="EMBL" id="CAD8127297.1"/>
    </source>
</evidence>
<dbReference type="AlphaFoldDB" id="A0A8S1RIE0"/>
<comment type="caution">
    <text evidence="2">The sequence shown here is derived from an EMBL/GenBank/DDBJ whole genome shotgun (WGS) entry which is preliminary data.</text>
</comment>
<name>A0A8S1RIE0_9CILI</name>
<evidence type="ECO:0000256" key="1">
    <source>
        <dbReference type="SAM" id="MobiDB-lite"/>
    </source>
</evidence>
<dbReference type="InterPro" id="IPR010736">
    <property type="entry name" value="SHIPPO-rpt"/>
</dbReference>
<organism evidence="2 3">
    <name type="scientific">Paramecium sonneborni</name>
    <dbReference type="NCBI Taxonomy" id="65129"/>
    <lineage>
        <taxon>Eukaryota</taxon>
        <taxon>Sar</taxon>
        <taxon>Alveolata</taxon>
        <taxon>Ciliophora</taxon>
        <taxon>Intramacronucleata</taxon>
        <taxon>Oligohymenophorea</taxon>
        <taxon>Peniculida</taxon>
        <taxon>Parameciidae</taxon>
        <taxon>Paramecium</taxon>
    </lineage>
</organism>
<keyword evidence="3" id="KW-1185">Reference proteome</keyword>
<reference evidence="2" key="1">
    <citation type="submission" date="2021-01" db="EMBL/GenBank/DDBJ databases">
        <authorList>
            <consortium name="Genoscope - CEA"/>
            <person name="William W."/>
        </authorList>
    </citation>
    <scope>NUCLEOTIDE SEQUENCE</scope>
</reference>
<proteinExistence type="predicted"/>
<dbReference type="Pfam" id="PF07004">
    <property type="entry name" value="SHIPPO-rpt"/>
    <property type="match status" value="12"/>
</dbReference>
<accession>A0A8S1RIE0</accession>
<protein>
    <submittedName>
        <fullName evidence="2">Uncharacterized protein</fullName>
    </submittedName>
</protein>
<gene>
    <name evidence="2" type="ORF">PSON_ATCC_30995.1.T1750021</name>
</gene>
<feature type="region of interest" description="Disordered" evidence="1">
    <location>
        <begin position="196"/>
        <end position="215"/>
    </location>
</feature>
<dbReference type="OrthoDB" id="406368at2759"/>
<dbReference type="PANTHER" id="PTHR21580:SF28">
    <property type="entry name" value="BOREALIN N-TERMINAL DOMAIN-CONTAINING PROTEIN-RELATED"/>
    <property type="match status" value="1"/>
</dbReference>
<dbReference type="InterPro" id="IPR051291">
    <property type="entry name" value="CIMAP"/>
</dbReference>
<dbReference type="EMBL" id="CAJJDN010000175">
    <property type="protein sequence ID" value="CAD8127297.1"/>
    <property type="molecule type" value="Genomic_DNA"/>
</dbReference>
<dbReference type="Proteomes" id="UP000692954">
    <property type="component" value="Unassembled WGS sequence"/>
</dbReference>